<dbReference type="Proteomes" id="UP000558475">
    <property type="component" value="Unassembled WGS sequence"/>
</dbReference>
<gene>
    <name evidence="6" type="ORF">HGG76_21320</name>
</gene>
<keyword evidence="1" id="KW-0805">Transcription regulation</keyword>
<evidence type="ECO:0000256" key="1">
    <source>
        <dbReference type="ARBA" id="ARBA00023015"/>
    </source>
</evidence>
<evidence type="ECO:0000256" key="3">
    <source>
        <dbReference type="ARBA" id="ARBA00023163"/>
    </source>
</evidence>
<accession>A0A7X6JDS9</accession>
<evidence type="ECO:0000313" key="7">
    <source>
        <dbReference type="Proteomes" id="UP000558475"/>
    </source>
</evidence>
<organism evidence="6 7">
    <name type="scientific">Brucella tritici</name>
    <dbReference type="NCBI Taxonomy" id="94626"/>
    <lineage>
        <taxon>Bacteria</taxon>
        <taxon>Pseudomonadati</taxon>
        <taxon>Pseudomonadota</taxon>
        <taxon>Alphaproteobacteria</taxon>
        <taxon>Hyphomicrobiales</taxon>
        <taxon>Brucellaceae</taxon>
        <taxon>Brucella/Ochrobactrum group</taxon>
        <taxon>Brucella</taxon>
    </lineage>
</organism>
<keyword evidence="2 4" id="KW-0238">DNA-binding</keyword>
<dbReference type="PROSITE" id="PS50977">
    <property type="entry name" value="HTH_TETR_2"/>
    <property type="match status" value="1"/>
</dbReference>
<evidence type="ECO:0000313" key="6">
    <source>
        <dbReference type="EMBL" id="NKW10800.1"/>
    </source>
</evidence>
<dbReference type="GO" id="GO:0000976">
    <property type="term" value="F:transcription cis-regulatory region binding"/>
    <property type="evidence" value="ECO:0007669"/>
    <property type="project" value="TreeGrafter"/>
</dbReference>
<feature type="DNA-binding region" description="H-T-H motif" evidence="4">
    <location>
        <begin position="18"/>
        <end position="37"/>
    </location>
</feature>
<proteinExistence type="predicted"/>
<reference evidence="6 7" key="1">
    <citation type="submission" date="2020-04" db="EMBL/GenBank/DDBJ databases">
        <title>Whole genome sequencing of clinical and environmental type strains of Ochrobactrum.</title>
        <authorList>
            <person name="Dharne M."/>
        </authorList>
    </citation>
    <scope>NUCLEOTIDE SEQUENCE [LARGE SCALE GENOMIC DNA]</scope>
    <source>
        <strain evidence="6 7">DSM 13340</strain>
    </source>
</reference>
<dbReference type="PRINTS" id="PR00455">
    <property type="entry name" value="HTHTETR"/>
</dbReference>
<dbReference type="PANTHER" id="PTHR30055">
    <property type="entry name" value="HTH-TYPE TRANSCRIPTIONAL REGULATOR RUTR"/>
    <property type="match status" value="1"/>
</dbReference>
<evidence type="ECO:0000259" key="5">
    <source>
        <dbReference type="PROSITE" id="PS50977"/>
    </source>
</evidence>
<name>A0A7X6JDS9_9HYPH</name>
<dbReference type="Gene3D" id="1.10.357.10">
    <property type="entry name" value="Tetracycline Repressor, domain 2"/>
    <property type="match status" value="1"/>
</dbReference>
<evidence type="ECO:0000256" key="4">
    <source>
        <dbReference type="PROSITE-ProRule" id="PRU00335"/>
    </source>
</evidence>
<keyword evidence="3" id="KW-0804">Transcription</keyword>
<dbReference type="PANTHER" id="PTHR30055:SF234">
    <property type="entry name" value="HTH-TYPE TRANSCRIPTIONAL REGULATOR BETI"/>
    <property type="match status" value="1"/>
</dbReference>
<dbReference type="EMBL" id="JAAXZB010000002">
    <property type="protein sequence ID" value="NKW10800.1"/>
    <property type="molecule type" value="Genomic_DNA"/>
</dbReference>
<protein>
    <submittedName>
        <fullName evidence="6">Helix-turn-helix transcriptional regulator</fullName>
    </submittedName>
</protein>
<evidence type="ECO:0000256" key="2">
    <source>
        <dbReference type="ARBA" id="ARBA00023125"/>
    </source>
</evidence>
<feature type="domain" description="HTH tetR-type" evidence="5">
    <location>
        <begin position="1"/>
        <end position="55"/>
    </location>
</feature>
<dbReference type="SUPFAM" id="SSF46689">
    <property type="entry name" value="Homeodomain-like"/>
    <property type="match status" value="1"/>
</dbReference>
<dbReference type="InterPro" id="IPR001647">
    <property type="entry name" value="HTH_TetR"/>
</dbReference>
<dbReference type="GO" id="GO:0003700">
    <property type="term" value="F:DNA-binding transcription factor activity"/>
    <property type="evidence" value="ECO:0007669"/>
    <property type="project" value="TreeGrafter"/>
</dbReference>
<comment type="caution">
    <text evidence="6">The sequence shown here is derived from an EMBL/GenBank/DDBJ whole genome shotgun (WGS) entry which is preliminary data.</text>
</comment>
<dbReference type="Pfam" id="PF00440">
    <property type="entry name" value="TetR_N"/>
    <property type="match status" value="1"/>
</dbReference>
<dbReference type="InterPro" id="IPR009057">
    <property type="entry name" value="Homeodomain-like_sf"/>
</dbReference>
<dbReference type="AlphaFoldDB" id="A0A7X6JDS9"/>
<dbReference type="InterPro" id="IPR050109">
    <property type="entry name" value="HTH-type_TetR-like_transc_reg"/>
</dbReference>
<sequence>MVEAARKLFARDGYAQTGTEAILAAAGVKRGALYHHFRDKADLLKLSVAISLQKQPKLSRPPPTR</sequence>